<proteinExistence type="predicted"/>
<dbReference type="EMBL" id="QNRQ01000003">
    <property type="protein sequence ID" value="RBP41031.1"/>
    <property type="molecule type" value="Genomic_DNA"/>
</dbReference>
<comment type="caution">
    <text evidence="2">The sequence shown here is derived from an EMBL/GenBank/DDBJ whole genome shotgun (WGS) entry which is preliminary data.</text>
</comment>
<sequence length="77" mass="8124">MNGHPNEPPEPHPPGPDPDDLSLPDQDDIEVPPKEPPSPVKLDIRAQSLSCSGIKRTLQMGSITAATPPTASEPVIV</sequence>
<evidence type="ECO:0000256" key="1">
    <source>
        <dbReference type="SAM" id="MobiDB-lite"/>
    </source>
</evidence>
<feature type="region of interest" description="Disordered" evidence="1">
    <location>
        <begin position="1"/>
        <end position="41"/>
    </location>
</feature>
<protein>
    <submittedName>
        <fullName evidence="2">Uncharacterized protein</fullName>
    </submittedName>
</protein>
<organism evidence="2 3">
    <name type="scientific">Eoetvoesiella caeni</name>
    <dbReference type="NCBI Taxonomy" id="645616"/>
    <lineage>
        <taxon>Bacteria</taxon>
        <taxon>Pseudomonadati</taxon>
        <taxon>Pseudomonadota</taxon>
        <taxon>Betaproteobacteria</taxon>
        <taxon>Burkholderiales</taxon>
        <taxon>Alcaligenaceae</taxon>
        <taxon>Eoetvoesiella</taxon>
    </lineage>
</organism>
<keyword evidence="3" id="KW-1185">Reference proteome</keyword>
<dbReference type="Proteomes" id="UP000253628">
    <property type="component" value="Unassembled WGS sequence"/>
</dbReference>
<reference evidence="2 3" key="1">
    <citation type="submission" date="2018-06" db="EMBL/GenBank/DDBJ databases">
        <title>Genomic Encyclopedia of Type Strains, Phase IV (KMG-IV): sequencing the most valuable type-strain genomes for metagenomic binning, comparative biology and taxonomic classification.</title>
        <authorList>
            <person name="Goeker M."/>
        </authorList>
    </citation>
    <scope>NUCLEOTIDE SEQUENCE [LARGE SCALE GENOMIC DNA]</scope>
    <source>
        <strain evidence="2 3">DSM 25520</strain>
    </source>
</reference>
<feature type="compositionally biased region" description="Pro residues" evidence="1">
    <location>
        <begin position="1"/>
        <end position="16"/>
    </location>
</feature>
<dbReference type="AlphaFoldDB" id="A0A366HF05"/>
<accession>A0A366HF05</accession>
<evidence type="ECO:0000313" key="3">
    <source>
        <dbReference type="Proteomes" id="UP000253628"/>
    </source>
</evidence>
<evidence type="ECO:0000313" key="2">
    <source>
        <dbReference type="EMBL" id="RBP41031.1"/>
    </source>
</evidence>
<feature type="compositionally biased region" description="Acidic residues" evidence="1">
    <location>
        <begin position="17"/>
        <end position="30"/>
    </location>
</feature>
<gene>
    <name evidence="2" type="ORF">DFR37_103377</name>
</gene>
<name>A0A366HF05_9BURK</name>